<dbReference type="GO" id="GO:0005524">
    <property type="term" value="F:ATP binding"/>
    <property type="evidence" value="ECO:0007669"/>
    <property type="project" value="UniProtKB-KW"/>
</dbReference>
<gene>
    <name evidence="6" type="ORF">B9T62_18155</name>
</gene>
<dbReference type="InterPro" id="IPR050763">
    <property type="entry name" value="ABC_transporter_ATP-binding"/>
</dbReference>
<dbReference type="KEGG" id="pdh:B9T62_18155"/>
<name>A0A2Z2KF14_9BACL</name>
<proteinExistence type="inferred from homology"/>
<accession>A0A2Z2KF14</accession>
<dbReference type="GO" id="GO:0016887">
    <property type="term" value="F:ATP hydrolysis activity"/>
    <property type="evidence" value="ECO:0007669"/>
    <property type="project" value="InterPro"/>
</dbReference>
<dbReference type="RefSeq" id="WP_087916533.1">
    <property type="nucleotide sequence ID" value="NZ_CP021780.1"/>
</dbReference>
<evidence type="ECO:0000256" key="3">
    <source>
        <dbReference type="ARBA" id="ARBA00022741"/>
    </source>
</evidence>
<evidence type="ECO:0000313" key="7">
    <source>
        <dbReference type="Proteomes" id="UP000249890"/>
    </source>
</evidence>
<keyword evidence="3" id="KW-0547">Nucleotide-binding</keyword>
<dbReference type="SMART" id="SM00382">
    <property type="entry name" value="AAA"/>
    <property type="match status" value="1"/>
</dbReference>
<feature type="domain" description="ABC transporter" evidence="5">
    <location>
        <begin position="2"/>
        <end position="231"/>
    </location>
</feature>
<dbReference type="SUPFAM" id="SSF52540">
    <property type="entry name" value="P-loop containing nucleoside triphosphate hydrolases"/>
    <property type="match status" value="1"/>
</dbReference>
<organism evidence="6 7">
    <name type="scientific">Paenibacillus donghaensis</name>
    <dbReference type="NCBI Taxonomy" id="414771"/>
    <lineage>
        <taxon>Bacteria</taxon>
        <taxon>Bacillati</taxon>
        <taxon>Bacillota</taxon>
        <taxon>Bacilli</taxon>
        <taxon>Bacillales</taxon>
        <taxon>Paenibacillaceae</taxon>
        <taxon>Paenibacillus</taxon>
    </lineage>
</organism>
<sequence length="302" mass="33956">MIKVEQVSKSLGGRRIVEDVSLWIKDGEVAGLLGPNGAGKTTMIRLMNGVITPDHGSIHINGYSASKHGKQIRQLAGVMTESAGLYPDMTARENLDFFARLYGVEIPRVRIGQLLEQFRLESYGNKLVGEYSTGMKKRLAIAKALLHQPKLLYLDEPTNGLDPDGIREMMLYLRQLNRQEGTTIIICSHVLYQLEEVCGSFLFLDQGRIVESGTLGELEQRYAGEVVLRVETGLAASSSLLPAMYQPRETRVGEIEFTLPGKEEISDLLRLLLLHSWVHHVQIANRSLESIYFEVRRRVHEQ</sequence>
<protein>
    <submittedName>
        <fullName evidence="6">ABC transporter ATP-binding protein</fullName>
    </submittedName>
</protein>
<evidence type="ECO:0000256" key="2">
    <source>
        <dbReference type="ARBA" id="ARBA00022448"/>
    </source>
</evidence>
<evidence type="ECO:0000313" key="6">
    <source>
        <dbReference type="EMBL" id="ASA22535.1"/>
    </source>
</evidence>
<dbReference type="PROSITE" id="PS50893">
    <property type="entry name" value="ABC_TRANSPORTER_2"/>
    <property type="match status" value="1"/>
</dbReference>
<dbReference type="PANTHER" id="PTHR42711:SF5">
    <property type="entry name" value="ABC TRANSPORTER ATP-BINDING PROTEIN NATA"/>
    <property type="match status" value="1"/>
</dbReference>
<evidence type="ECO:0000259" key="5">
    <source>
        <dbReference type="PROSITE" id="PS50893"/>
    </source>
</evidence>
<dbReference type="InterPro" id="IPR003439">
    <property type="entry name" value="ABC_transporter-like_ATP-bd"/>
</dbReference>
<dbReference type="InterPro" id="IPR003593">
    <property type="entry name" value="AAA+_ATPase"/>
</dbReference>
<dbReference type="InterPro" id="IPR027417">
    <property type="entry name" value="P-loop_NTPase"/>
</dbReference>
<keyword evidence="4 6" id="KW-0067">ATP-binding</keyword>
<dbReference type="AlphaFoldDB" id="A0A2Z2KF14"/>
<comment type="similarity">
    <text evidence="1">Belongs to the ABC transporter superfamily.</text>
</comment>
<evidence type="ECO:0000256" key="4">
    <source>
        <dbReference type="ARBA" id="ARBA00022840"/>
    </source>
</evidence>
<reference evidence="6 7" key="1">
    <citation type="submission" date="2017-06" db="EMBL/GenBank/DDBJ databases">
        <title>Complete genome sequence of Paenibacillus donghaensis KCTC 13049T isolated from East Sea sediment, South Korea.</title>
        <authorList>
            <person name="Jung B.K."/>
            <person name="Hong S.-J."/>
            <person name="Shin J.-H."/>
        </authorList>
    </citation>
    <scope>NUCLEOTIDE SEQUENCE [LARGE SCALE GENOMIC DNA]</scope>
    <source>
        <strain evidence="6 7">KCTC 13049</strain>
    </source>
</reference>
<keyword evidence="7" id="KW-1185">Reference proteome</keyword>
<dbReference type="Gene3D" id="3.40.50.300">
    <property type="entry name" value="P-loop containing nucleotide triphosphate hydrolases"/>
    <property type="match status" value="1"/>
</dbReference>
<dbReference type="Pfam" id="PF00005">
    <property type="entry name" value="ABC_tran"/>
    <property type="match status" value="1"/>
</dbReference>
<dbReference type="Proteomes" id="UP000249890">
    <property type="component" value="Chromosome"/>
</dbReference>
<keyword evidence="2" id="KW-0813">Transport</keyword>
<dbReference type="EMBL" id="CP021780">
    <property type="protein sequence ID" value="ASA22535.1"/>
    <property type="molecule type" value="Genomic_DNA"/>
</dbReference>
<dbReference type="OrthoDB" id="9804819at2"/>
<dbReference type="PANTHER" id="PTHR42711">
    <property type="entry name" value="ABC TRANSPORTER ATP-BINDING PROTEIN"/>
    <property type="match status" value="1"/>
</dbReference>
<evidence type="ECO:0000256" key="1">
    <source>
        <dbReference type="ARBA" id="ARBA00005417"/>
    </source>
</evidence>